<organism evidence="3">
    <name type="scientific">Lygus hesperus</name>
    <name type="common">Western plant bug</name>
    <dbReference type="NCBI Taxonomy" id="30085"/>
    <lineage>
        <taxon>Eukaryota</taxon>
        <taxon>Metazoa</taxon>
        <taxon>Ecdysozoa</taxon>
        <taxon>Arthropoda</taxon>
        <taxon>Hexapoda</taxon>
        <taxon>Insecta</taxon>
        <taxon>Pterygota</taxon>
        <taxon>Neoptera</taxon>
        <taxon>Paraneoptera</taxon>
        <taxon>Hemiptera</taxon>
        <taxon>Heteroptera</taxon>
        <taxon>Panheteroptera</taxon>
        <taxon>Cimicomorpha</taxon>
        <taxon>Miridae</taxon>
        <taxon>Mirini</taxon>
        <taxon>Lygus</taxon>
    </lineage>
</organism>
<reference evidence="4" key="3">
    <citation type="journal article" date="2016" name="Gigascience">
        <title>De novo construction of an expanded transcriptome assembly for the western tarnished plant bug, Lygus hesperus.</title>
        <authorList>
            <person name="Tassone E.E."/>
            <person name="Geib S.M."/>
            <person name="Hall B."/>
            <person name="Fabrick J.A."/>
            <person name="Brent C.S."/>
            <person name="Hull J.J."/>
        </authorList>
    </citation>
    <scope>NUCLEOTIDE SEQUENCE</scope>
</reference>
<name>A0A0A9WDX8_LYGHE</name>
<evidence type="ECO:0000256" key="1">
    <source>
        <dbReference type="SAM" id="MobiDB-lite"/>
    </source>
</evidence>
<feature type="region of interest" description="Disordered" evidence="1">
    <location>
        <begin position="409"/>
        <end position="443"/>
    </location>
</feature>
<gene>
    <name evidence="3" type="primary">scpB_0</name>
    <name evidence="2" type="synonym">scpB_1</name>
    <name evidence="3" type="ORF">CM83_37468</name>
    <name evidence="2" type="ORF">CM83_37473</name>
    <name evidence="4" type="ORF">g.52498</name>
</gene>
<accession>A0A0A9WDX8</accession>
<protein>
    <submittedName>
        <fullName evidence="3">Segregation and condensation protein B</fullName>
    </submittedName>
</protein>
<reference evidence="3" key="2">
    <citation type="submission" date="2014-07" db="EMBL/GenBank/DDBJ databases">
        <authorList>
            <person name="Hull J."/>
        </authorList>
    </citation>
    <scope>NUCLEOTIDE SEQUENCE</scope>
</reference>
<sequence>MGKEENTARRGRGRPRKQDFGIKPVCTAPVIELTSSSEDDEPPPKPATPIRKPPVIVKSVSSKPPILAKRTLSIQKPPIQLLRKPSPLPEKVQKLADTDKVRKLTDTEQLLSILENDEDELEGLPMMKEGRKNWESSHDKIERTKDILLKSIEDELRYLDEVDDTPSKPAQRSLLNDVKITKKDVASTKIPVRRSSVEIIDEIKALSKEPVIKSKPDTPKLGSEIVIRRVTKPEKKVTFGSPLTIKDDMKRKFSEIRKADEARKERTKILSPSDVKLPPEVLEAIKKRSNLGRIEKIVEKTDANHKSKYIVIFNRGAGTPRKKGSIDEEIEALLKSLPSKTPPAKKQKTDLREIVPKVKQPPKVTLPTRLPFQHSPSMSSTFEKAPVIAPVVTPAKPVEKKSPSLAASEAPVVAADEKTVEEPVRFTESPLGNEPPLPWDTSRGDGFEKYFKTVERLIEHHDSLDSDSDFDEPQMFSHFKNAGRTDVQADNQKVENDQISVTNIANTMAKEFPGWNVEAVAGSDTICLTRTGSNYPGSDRRGSSTGPKKLIKIASDYNVSVIVNNTAIPEYEGMYDSFDNIKQLVREIDQL</sequence>
<dbReference type="EMBL" id="GBHO01038023">
    <property type="protein sequence ID" value="JAG05581.1"/>
    <property type="molecule type" value="Transcribed_RNA"/>
</dbReference>
<dbReference type="EMBL" id="GBHO01038025">
    <property type="protein sequence ID" value="JAG05579.1"/>
    <property type="molecule type" value="Transcribed_RNA"/>
</dbReference>
<dbReference type="AlphaFoldDB" id="A0A0A9WDX8"/>
<evidence type="ECO:0000313" key="3">
    <source>
        <dbReference type="EMBL" id="JAG05581.1"/>
    </source>
</evidence>
<evidence type="ECO:0000313" key="2">
    <source>
        <dbReference type="EMBL" id="JAG05579.1"/>
    </source>
</evidence>
<evidence type="ECO:0000313" key="4">
    <source>
        <dbReference type="EMBL" id="JAQ01205.1"/>
    </source>
</evidence>
<dbReference type="EMBL" id="GDHC01017424">
    <property type="protein sequence ID" value="JAQ01205.1"/>
    <property type="molecule type" value="Transcribed_RNA"/>
</dbReference>
<feature type="region of interest" description="Disordered" evidence="1">
    <location>
        <begin position="1"/>
        <end position="54"/>
    </location>
</feature>
<feature type="compositionally biased region" description="Basic and acidic residues" evidence="1">
    <location>
        <begin position="415"/>
        <end position="425"/>
    </location>
</feature>
<reference evidence="3" key="1">
    <citation type="journal article" date="2014" name="PLoS ONE">
        <title>Transcriptome-Based Identification of ABC Transporters in the Western Tarnished Plant Bug Lygus hesperus.</title>
        <authorList>
            <person name="Hull J.J."/>
            <person name="Chaney K."/>
            <person name="Geib S.M."/>
            <person name="Fabrick J.A."/>
            <person name="Brent C.S."/>
            <person name="Walsh D."/>
            <person name="Lavine L.C."/>
        </authorList>
    </citation>
    <scope>NUCLEOTIDE SEQUENCE</scope>
</reference>
<proteinExistence type="predicted"/>